<keyword evidence="1" id="KW-0653">Protein transport</keyword>
<dbReference type="InterPro" id="IPR002075">
    <property type="entry name" value="NTF2_dom"/>
</dbReference>
<dbReference type="GO" id="GO:0006913">
    <property type="term" value="P:nucleocytoplasmic transport"/>
    <property type="evidence" value="ECO:0007669"/>
    <property type="project" value="UniProtKB-UniRule"/>
</dbReference>
<comment type="caution">
    <text evidence="3">The sequence shown here is derived from an EMBL/GenBank/DDBJ whole genome shotgun (WGS) entry which is preliminary data.</text>
</comment>
<dbReference type="GO" id="GO:0005634">
    <property type="term" value="C:nucleus"/>
    <property type="evidence" value="ECO:0007669"/>
    <property type="project" value="UniProtKB-SubCell"/>
</dbReference>
<dbReference type="GeneID" id="34576381"/>
<dbReference type="PANTHER" id="PTHR12612">
    <property type="entry name" value="NUCLEAR TRANSPORT FACTOR 2"/>
    <property type="match status" value="1"/>
</dbReference>
<comment type="function">
    <text evidence="1">Has a role in nuclear-cytoplasmic transport of proteins and mRNAs.</text>
</comment>
<dbReference type="Pfam" id="PF02136">
    <property type="entry name" value="NTF2"/>
    <property type="match status" value="1"/>
</dbReference>
<dbReference type="EMBL" id="LXJU01000008">
    <property type="protein sequence ID" value="OGE53387.1"/>
    <property type="molecule type" value="Genomic_DNA"/>
</dbReference>
<evidence type="ECO:0000256" key="1">
    <source>
        <dbReference type="RuleBase" id="RU369002"/>
    </source>
</evidence>
<dbReference type="SUPFAM" id="SSF54427">
    <property type="entry name" value="NTF2-like"/>
    <property type="match status" value="1"/>
</dbReference>
<organism evidence="3 4">
    <name type="scientific">Penicillium arizonense</name>
    <dbReference type="NCBI Taxonomy" id="1835702"/>
    <lineage>
        <taxon>Eukaryota</taxon>
        <taxon>Fungi</taxon>
        <taxon>Dikarya</taxon>
        <taxon>Ascomycota</taxon>
        <taxon>Pezizomycotina</taxon>
        <taxon>Eurotiomycetes</taxon>
        <taxon>Eurotiomycetidae</taxon>
        <taxon>Eurotiales</taxon>
        <taxon>Aspergillaceae</taxon>
        <taxon>Penicillium</taxon>
    </lineage>
</organism>
<keyword evidence="1" id="KW-0539">Nucleus</keyword>
<dbReference type="InterPro" id="IPR018222">
    <property type="entry name" value="Nuclear_transport_factor_2_euk"/>
</dbReference>
<evidence type="ECO:0000259" key="2">
    <source>
        <dbReference type="PROSITE" id="PS50177"/>
    </source>
</evidence>
<dbReference type="GO" id="GO:0005737">
    <property type="term" value="C:cytoplasm"/>
    <property type="evidence" value="ECO:0007669"/>
    <property type="project" value="UniProtKB-SubCell"/>
</dbReference>
<dbReference type="GO" id="GO:0051028">
    <property type="term" value="P:mRNA transport"/>
    <property type="evidence" value="ECO:0007669"/>
    <property type="project" value="UniProtKB-UniRule"/>
</dbReference>
<reference evidence="3 4" key="1">
    <citation type="journal article" date="2016" name="Sci. Rep.">
        <title>Penicillium arizonense, a new, genome sequenced fungal species, reveals a high chemical diversity in secreted metabolites.</title>
        <authorList>
            <person name="Grijseels S."/>
            <person name="Nielsen J.C."/>
            <person name="Randelovic M."/>
            <person name="Nielsen J."/>
            <person name="Nielsen K.F."/>
            <person name="Workman M."/>
            <person name="Frisvad J.C."/>
        </authorList>
    </citation>
    <scope>NUCLEOTIDE SEQUENCE [LARGE SCALE GENOMIC DNA]</scope>
    <source>
        <strain evidence="3 4">CBS 141311</strain>
    </source>
</reference>
<dbReference type="InterPro" id="IPR032710">
    <property type="entry name" value="NTF2-like_dom_sf"/>
</dbReference>
<sequence>MPGPDQSGPIAQEFLKFYYESLEGDRQNLAPLYRPESKLTYEGETLEGEELLKKIAGMPQVKRELVSVMSQSYENETAIMIMMHGHLLADDTHRMNFIHVFNLRRDAGGNYFVNNEMFQLVYNA</sequence>
<dbReference type="Gene3D" id="3.10.450.50">
    <property type="match status" value="1"/>
</dbReference>
<dbReference type="RefSeq" id="XP_022488825.1">
    <property type="nucleotide sequence ID" value="XM_022631647.1"/>
</dbReference>
<name>A0A1F5LJT5_PENAI</name>
<feature type="domain" description="NTF2" evidence="2">
    <location>
        <begin position="10"/>
        <end position="120"/>
    </location>
</feature>
<protein>
    <recommendedName>
        <fullName evidence="1">Nuclear transport factor 2</fullName>
        <shortName evidence="1">NTF-2</shortName>
    </recommendedName>
</protein>
<keyword evidence="4" id="KW-1185">Reference proteome</keyword>
<dbReference type="Proteomes" id="UP000177622">
    <property type="component" value="Unassembled WGS sequence"/>
</dbReference>
<dbReference type="PROSITE" id="PS50177">
    <property type="entry name" value="NTF2_DOMAIN"/>
    <property type="match status" value="1"/>
</dbReference>
<evidence type="ECO:0000313" key="4">
    <source>
        <dbReference type="Proteomes" id="UP000177622"/>
    </source>
</evidence>
<dbReference type="AlphaFoldDB" id="A0A1F5LJT5"/>
<dbReference type="GO" id="GO:0015031">
    <property type="term" value="P:protein transport"/>
    <property type="evidence" value="ECO:0007669"/>
    <property type="project" value="UniProtKB-KW"/>
</dbReference>
<keyword evidence="1" id="KW-0813">Transport</keyword>
<keyword evidence="1" id="KW-0963">Cytoplasm</keyword>
<dbReference type="OrthoDB" id="6507044at2759"/>
<comment type="subcellular location">
    <subcellularLocation>
        <location evidence="1">Cytoplasm</location>
    </subcellularLocation>
    <subcellularLocation>
        <location evidence="1">Nucleus</location>
    </subcellularLocation>
</comment>
<dbReference type="InterPro" id="IPR045875">
    <property type="entry name" value="NTF2"/>
</dbReference>
<dbReference type="STRING" id="1835702.A0A1F5LJT5"/>
<gene>
    <name evidence="3" type="ORF">PENARI_c008G11036</name>
</gene>
<proteinExistence type="predicted"/>
<evidence type="ECO:0000313" key="3">
    <source>
        <dbReference type="EMBL" id="OGE53387.1"/>
    </source>
</evidence>
<accession>A0A1F5LJT5</accession>